<dbReference type="SUPFAM" id="SSF56726">
    <property type="entry name" value="DNA topoisomerase IV, alpha subunit"/>
    <property type="match status" value="1"/>
</dbReference>
<protein>
    <submittedName>
        <fullName evidence="2">Wadjet anti-phage system protein JetD domain-containing protein</fullName>
    </submittedName>
</protein>
<evidence type="ECO:0000259" key="1">
    <source>
        <dbReference type="Pfam" id="PF09983"/>
    </source>
</evidence>
<name>A0ABW3ZW03_9BACI</name>
<dbReference type="InterPro" id="IPR024534">
    <property type="entry name" value="JetD_C"/>
</dbReference>
<dbReference type="InterPro" id="IPR036078">
    <property type="entry name" value="Spo11/TopoVI_A_sf"/>
</dbReference>
<dbReference type="Gene3D" id="3.40.1360.10">
    <property type="match status" value="1"/>
</dbReference>
<sequence length="223" mass="26351">MLLFFWLEKCLIFPREIFYTYQLLGEYGIMNNPQLIHMSGNIVINKGGRSIDFSLFTPDFDVNPQFFNDCDIESVQANAVITIENLTSYHDYLFYKAEHKLNEIVLYLGGYHNYGRRLILNKLKNFIAASNLSVPFYHWGDIDLHGLYIWKHLRDKTRIDFQPLYMDASSYLRHLDKGNPITKTDLTQMESLLDQEEFAVFHELICQMLNHRKKIEQEAIILK</sequence>
<reference evidence="3" key="1">
    <citation type="journal article" date="2019" name="Int. J. Syst. Evol. Microbiol.">
        <title>The Global Catalogue of Microorganisms (GCM) 10K type strain sequencing project: providing services to taxonomists for standard genome sequencing and annotation.</title>
        <authorList>
            <consortium name="The Broad Institute Genomics Platform"/>
            <consortium name="The Broad Institute Genome Sequencing Center for Infectious Disease"/>
            <person name="Wu L."/>
            <person name="Ma J."/>
        </authorList>
    </citation>
    <scope>NUCLEOTIDE SEQUENCE [LARGE SCALE GENOMIC DNA]</scope>
    <source>
        <strain evidence="3">CCUG 54822</strain>
    </source>
</reference>
<feature type="domain" description="Wadjet protein JetD C-terminal" evidence="1">
    <location>
        <begin position="70"/>
        <end position="220"/>
    </location>
</feature>
<accession>A0ABW3ZW03</accession>
<evidence type="ECO:0000313" key="2">
    <source>
        <dbReference type="EMBL" id="MFD1361937.1"/>
    </source>
</evidence>
<keyword evidence="3" id="KW-1185">Reference proteome</keyword>
<dbReference type="Pfam" id="PF09983">
    <property type="entry name" value="JetD_C"/>
    <property type="match status" value="1"/>
</dbReference>
<dbReference type="EMBL" id="JBHTNH010000020">
    <property type="protein sequence ID" value="MFD1361937.1"/>
    <property type="molecule type" value="Genomic_DNA"/>
</dbReference>
<comment type="caution">
    <text evidence="2">The sequence shown here is derived from an EMBL/GenBank/DDBJ whole genome shotgun (WGS) entry which is preliminary data.</text>
</comment>
<dbReference type="Proteomes" id="UP001597178">
    <property type="component" value="Unassembled WGS sequence"/>
</dbReference>
<gene>
    <name evidence="2" type="ORF">ACFQ4A_09750</name>
</gene>
<organism evidence="2 3">
    <name type="scientific">Lentibacillus salinarum</name>
    <dbReference type="NCBI Taxonomy" id="446820"/>
    <lineage>
        <taxon>Bacteria</taxon>
        <taxon>Bacillati</taxon>
        <taxon>Bacillota</taxon>
        <taxon>Bacilli</taxon>
        <taxon>Bacillales</taxon>
        <taxon>Bacillaceae</taxon>
        <taxon>Lentibacillus</taxon>
    </lineage>
</organism>
<evidence type="ECO:0000313" key="3">
    <source>
        <dbReference type="Proteomes" id="UP001597178"/>
    </source>
</evidence>
<proteinExistence type="predicted"/>